<keyword evidence="2 4" id="KW-0853">WD repeat</keyword>
<evidence type="ECO:0000256" key="2">
    <source>
        <dbReference type="ARBA" id="ARBA00022574"/>
    </source>
</evidence>
<dbReference type="GeneID" id="102806769"/>
<dbReference type="InterPro" id="IPR039328">
    <property type="entry name" value="WDR89"/>
</dbReference>
<dbReference type="RefSeq" id="XP_006814101.1">
    <property type="nucleotide sequence ID" value="XM_006814038.1"/>
</dbReference>
<dbReference type="InterPro" id="IPR015943">
    <property type="entry name" value="WD40/YVTN_repeat-like_dom_sf"/>
</dbReference>
<dbReference type="PANTHER" id="PTHR22889">
    <property type="entry name" value="WD REPEAT-CONTAINING PROTEIN 89"/>
    <property type="match status" value="1"/>
</dbReference>
<sequence>MANISSLPLGRQWTTTLSDLQLAEKAPIASDNRETYIFELDGQLSCNSDGDPLVAAAGSNNSIKIYSRNRLTNVAHLKGHSETLTGIRFGHRNPNLVYTSSRDGTVRCWDVRAKKSKAQQVFTGYPGNKFTSFDVNCTDTIVCAGTESVGEDAYIIFWDCRSTNLLGAYKESHSDDVTQAGHNHFVIQQVKFHPTNADALATGSTDGLVCVFDISQRSEENALVTTLNSESSVSRMDWCGANSEYIYCLTHTEQIMIWDAVESTRITKFDDIRQNLGERGIEVEYLVDCFYNSSLKTLVVLGGTHSGNLRLLTVGKEVLHPVNTLNGGHGSTVRCLQWDNSTESLITGGEDGMLSLWTKEGKIEELSKERPQRETRKVRTMHAEKLPKKMQRLKIRHTTKPYKKQCDATKSQQRDITMQVQCDNAKTVQCDNVVVHCDNAVVHCDNAVGQTDNDNAN</sequence>
<dbReference type="PANTHER" id="PTHR22889:SF0">
    <property type="entry name" value="WD REPEAT-CONTAINING PROTEIN 89"/>
    <property type="match status" value="1"/>
</dbReference>
<dbReference type="InterPro" id="IPR036322">
    <property type="entry name" value="WD40_repeat_dom_sf"/>
</dbReference>
<proteinExistence type="predicted"/>
<protein>
    <recommendedName>
        <fullName evidence="1">WD repeat-containing protein 89</fullName>
    </recommendedName>
</protein>
<reference evidence="6" key="1">
    <citation type="submission" date="2025-08" db="UniProtKB">
        <authorList>
            <consortium name="RefSeq"/>
        </authorList>
    </citation>
    <scope>IDENTIFICATION</scope>
    <source>
        <tissue evidence="6">Testes</tissue>
    </source>
</reference>
<dbReference type="Gene3D" id="2.130.10.10">
    <property type="entry name" value="YVTN repeat-like/Quinoprotein amine dehydrogenase"/>
    <property type="match status" value="2"/>
</dbReference>
<name>A0ABM0M260_SACKO</name>
<dbReference type="Pfam" id="PF00400">
    <property type="entry name" value="WD40"/>
    <property type="match status" value="3"/>
</dbReference>
<evidence type="ECO:0000256" key="3">
    <source>
        <dbReference type="ARBA" id="ARBA00022737"/>
    </source>
</evidence>
<dbReference type="PROSITE" id="PS50082">
    <property type="entry name" value="WD_REPEATS_2"/>
    <property type="match status" value="2"/>
</dbReference>
<keyword evidence="3" id="KW-0677">Repeat</keyword>
<evidence type="ECO:0000313" key="5">
    <source>
        <dbReference type="Proteomes" id="UP000694865"/>
    </source>
</evidence>
<evidence type="ECO:0000313" key="6">
    <source>
        <dbReference type="RefSeq" id="XP_006814101.1"/>
    </source>
</evidence>
<dbReference type="Proteomes" id="UP000694865">
    <property type="component" value="Unplaced"/>
</dbReference>
<dbReference type="InterPro" id="IPR001680">
    <property type="entry name" value="WD40_rpt"/>
</dbReference>
<dbReference type="SUPFAM" id="SSF50978">
    <property type="entry name" value="WD40 repeat-like"/>
    <property type="match status" value="1"/>
</dbReference>
<keyword evidence="5" id="KW-1185">Reference proteome</keyword>
<organism evidence="5 6">
    <name type="scientific">Saccoglossus kowalevskii</name>
    <name type="common">Acorn worm</name>
    <dbReference type="NCBI Taxonomy" id="10224"/>
    <lineage>
        <taxon>Eukaryota</taxon>
        <taxon>Metazoa</taxon>
        <taxon>Hemichordata</taxon>
        <taxon>Enteropneusta</taxon>
        <taxon>Harrimaniidae</taxon>
        <taxon>Saccoglossus</taxon>
    </lineage>
</organism>
<dbReference type="SMART" id="SM00320">
    <property type="entry name" value="WD40"/>
    <property type="match status" value="5"/>
</dbReference>
<feature type="repeat" description="WD" evidence="4">
    <location>
        <begin position="326"/>
        <end position="357"/>
    </location>
</feature>
<feature type="repeat" description="WD" evidence="4">
    <location>
        <begin position="77"/>
        <end position="119"/>
    </location>
</feature>
<accession>A0ABM0M260</accession>
<dbReference type="PROSITE" id="PS50294">
    <property type="entry name" value="WD_REPEATS_REGION"/>
    <property type="match status" value="2"/>
</dbReference>
<gene>
    <name evidence="6" type="primary">LOC102806769</name>
</gene>
<evidence type="ECO:0000256" key="1">
    <source>
        <dbReference type="ARBA" id="ARBA00021125"/>
    </source>
</evidence>
<evidence type="ECO:0000256" key="4">
    <source>
        <dbReference type="PROSITE-ProRule" id="PRU00221"/>
    </source>
</evidence>